<comment type="caution">
    <text evidence="1">The sequence shown here is derived from an EMBL/GenBank/DDBJ whole genome shotgun (WGS) entry which is preliminary data.</text>
</comment>
<organism evidence="1 2">
    <name type="scientific">Lecanosticta acicola</name>
    <dbReference type="NCBI Taxonomy" id="111012"/>
    <lineage>
        <taxon>Eukaryota</taxon>
        <taxon>Fungi</taxon>
        <taxon>Dikarya</taxon>
        <taxon>Ascomycota</taxon>
        <taxon>Pezizomycotina</taxon>
        <taxon>Dothideomycetes</taxon>
        <taxon>Dothideomycetidae</taxon>
        <taxon>Mycosphaerellales</taxon>
        <taxon>Mycosphaerellaceae</taxon>
        <taxon>Lecanosticta</taxon>
    </lineage>
</organism>
<keyword evidence="2" id="KW-1185">Reference proteome</keyword>
<evidence type="ECO:0000313" key="2">
    <source>
        <dbReference type="Proteomes" id="UP001296104"/>
    </source>
</evidence>
<dbReference type="GO" id="GO:0005576">
    <property type="term" value="C:extracellular region"/>
    <property type="evidence" value="ECO:0007669"/>
    <property type="project" value="TreeGrafter"/>
</dbReference>
<dbReference type="AlphaFoldDB" id="A0AAI8Z3J0"/>
<dbReference type="InterPro" id="IPR021054">
    <property type="entry name" value="Cell_wall_mannoprotein_1"/>
</dbReference>
<dbReference type="Pfam" id="PF12296">
    <property type="entry name" value="HsbA"/>
    <property type="match status" value="1"/>
</dbReference>
<sequence>MFRLSKLSHLAASAKNALTSRSSATTHQNLTTINTSVQTLTQTTQTYKGGLLAAASISSSEATLAQDIKNAISDAKASEMVSEAEANEIVKYIVEVLEVSIRACMQALGEKKEELKRAGLEGTVKGDMVDLRALTNDLGKALLEKAPAGTRPEGEKAIKTIDEDFEETVKSFAASAAAA</sequence>
<reference evidence="1" key="1">
    <citation type="submission" date="2023-11" db="EMBL/GenBank/DDBJ databases">
        <authorList>
            <person name="Alioto T."/>
            <person name="Alioto T."/>
            <person name="Gomez Garrido J."/>
        </authorList>
    </citation>
    <scope>NUCLEOTIDE SEQUENCE</scope>
</reference>
<gene>
    <name evidence="1" type="ORF">LECACI_7A006974</name>
</gene>
<name>A0AAI8Z3J0_9PEZI</name>
<dbReference type="EMBL" id="CAVMBE010000053">
    <property type="protein sequence ID" value="CAK4031816.1"/>
    <property type="molecule type" value="Genomic_DNA"/>
</dbReference>
<proteinExistence type="predicted"/>
<evidence type="ECO:0000313" key="1">
    <source>
        <dbReference type="EMBL" id="CAK4031816.1"/>
    </source>
</evidence>
<protein>
    <submittedName>
        <fullName evidence="1">Uncharacterized protein</fullName>
    </submittedName>
</protein>
<dbReference type="PANTHER" id="PTHR38123:SF5">
    <property type="entry name" value="CELL WALL GALACTOMANNOPROTEIN"/>
    <property type="match status" value="1"/>
</dbReference>
<dbReference type="PANTHER" id="PTHR38123">
    <property type="entry name" value="CELL WALL SERINE-THREONINE-RICH GALACTOMANNOPROTEIN MP1 (AFU_ORTHOLOGUE AFUA_4G03240)"/>
    <property type="match status" value="1"/>
</dbReference>
<dbReference type="Gene3D" id="1.20.1280.140">
    <property type="match status" value="1"/>
</dbReference>
<dbReference type="Proteomes" id="UP001296104">
    <property type="component" value="Unassembled WGS sequence"/>
</dbReference>
<accession>A0AAI8Z3J0</accession>